<reference evidence="6 7" key="1">
    <citation type="submission" date="2013-03" db="EMBL/GenBank/DDBJ databases">
        <title>Salinisphaera hydrothermalis C41B8 Genome Sequencing.</title>
        <authorList>
            <person name="Li C."/>
            <person name="Lai Q."/>
            <person name="Shao Z."/>
        </authorList>
    </citation>
    <scope>NUCLEOTIDE SEQUENCE [LARGE SCALE GENOMIC DNA]</scope>
    <source>
        <strain evidence="6 7">C41B8</strain>
    </source>
</reference>
<evidence type="ECO:0000256" key="1">
    <source>
        <dbReference type="ARBA" id="ARBA00022692"/>
    </source>
</evidence>
<keyword evidence="1 4" id="KW-0812">Transmembrane</keyword>
<gene>
    <name evidence="6" type="ORF">C41B8_18592</name>
</gene>
<evidence type="ECO:0000313" key="7">
    <source>
        <dbReference type="Proteomes" id="UP000028302"/>
    </source>
</evidence>
<dbReference type="InterPro" id="IPR011701">
    <property type="entry name" value="MFS"/>
</dbReference>
<keyword evidence="3 4" id="KW-0472">Membrane</keyword>
<evidence type="ECO:0000256" key="2">
    <source>
        <dbReference type="ARBA" id="ARBA00022989"/>
    </source>
</evidence>
<organism evidence="6 7">
    <name type="scientific">Salinisphaera hydrothermalis (strain C41B8)</name>
    <dbReference type="NCBI Taxonomy" id="1304275"/>
    <lineage>
        <taxon>Bacteria</taxon>
        <taxon>Pseudomonadati</taxon>
        <taxon>Pseudomonadota</taxon>
        <taxon>Gammaproteobacteria</taxon>
        <taxon>Salinisphaerales</taxon>
        <taxon>Salinisphaeraceae</taxon>
        <taxon>Salinisphaera</taxon>
    </lineage>
</organism>
<protein>
    <submittedName>
        <fullName evidence="6">Transporter major facilitator family protein</fullName>
    </submittedName>
</protein>
<evidence type="ECO:0000259" key="5">
    <source>
        <dbReference type="PROSITE" id="PS50850"/>
    </source>
</evidence>
<evidence type="ECO:0000256" key="3">
    <source>
        <dbReference type="ARBA" id="ARBA00023136"/>
    </source>
</evidence>
<dbReference type="Proteomes" id="UP000028302">
    <property type="component" value="Unassembled WGS sequence"/>
</dbReference>
<dbReference type="InterPro" id="IPR036259">
    <property type="entry name" value="MFS_trans_sf"/>
</dbReference>
<feature type="transmembrane region" description="Helical" evidence="4">
    <location>
        <begin position="269"/>
        <end position="291"/>
    </location>
</feature>
<feature type="transmembrane region" description="Helical" evidence="4">
    <location>
        <begin position="116"/>
        <end position="141"/>
    </location>
</feature>
<proteinExistence type="predicted"/>
<dbReference type="eggNOG" id="COG2814">
    <property type="taxonomic scope" value="Bacteria"/>
</dbReference>
<dbReference type="InterPro" id="IPR020846">
    <property type="entry name" value="MFS_dom"/>
</dbReference>
<feature type="transmembrane region" description="Helical" evidence="4">
    <location>
        <begin position="183"/>
        <end position="202"/>
    </location>
</feature>
<comment type="caution">
    <text evidence="6">The sequence shown here is derived from an EMBL/GenBank/DDBJ whole genome shotgun (WGS) entry which is preliminary data.</text>
</comment>
<dbReference type="PATRIC" id="fig|1304275.5.peg.3795"/>
<dbReference type="AlphaFoldDB" id="A0A084IG77"/>
<dbReference type="GO" id="GO:0022857">
    <property type="term" value="F:transmembrane transporter activity"/>
    <property type="evidence" value="ECO:0007669"/>
    <property type="project" value="InterPro"/>
</dbReference>
<dbReference type="Gene3D" id="1.20.1250.20">
    <property type="entry name" value="MFS general substrate transporter like domains"/>
    <property type="match status" value="1"/>
</dbReference>
<evidence type="ECO:0000313" key="6">
    <source>
        <dbReference type="EMBL" id="KEZ75711.1"/>
    </source>
</evidence>
<feature type="domain" description="Major facilitator superfamily (MFS) profile" evidence="5">
    <location>
        <begin position="24"/>
        <end position="419"/>
    </location>
</feature>
<keyword evidence="7" id="KW-1185">Reference proteome</keyword>
<dbReference type="Pfam" id="PF07690">
    <property type="entry name" value="MFS_1"/>
    <property type="match status" value="1"/>
</dbReference>
<feature type="transmembrane region" description="Helical" evidence="4">
    <location>
        <begin position="312"/>
        <end position="336"/>
    </location>
</feature>
<dbReference type="EMBL" id="APNK01000060">
    <property type="protein sequence ID" value="KEZ75711.1"/>
    <property type="molecule type" value="Genomic_DNA"/>
</dbReference>
<feature type="transmembrane region" description="Helical" evidence="4">
    <location>
        <begin position="238"/>
        <end position="257"/>
    </location>
</feature>
<feature type="transmembrane region" description="Helical" evidence="4">
    <location>
        <begin position="153"/>
        <end position="177"/>
    </location>
</feature>
<dbReference type="STRING" id="1304275.C41B8_18592"/>
<accession>A0A084IG77</accession>
<evidence type="ECO:0000256" key="4">
    <source>
        <dbReference type="SAM" id="Phobius"/>
    </source>
</evidence>
<dbReference type="SUPFAM" id="SSF103473">
    <property type="entry name" value="MFS general substrate transporter"/>
    <property type="match status" value="1"/>
</dbReference>
<sequence>MPARRATVDNDMTTTTAPEAGAGALRIIAFGFIATFVSSFGQTFFVGLFNSKFGVATGLDGTTVSLLYGIATLASGSLLFWLGGAMDRLMLRTAVATSLAILIAGCVLAAGLKTGVMLLAAFFLLRLGGQGLLTQLAVVAAARNGGRRRGSTIAWATMGVILGEAVLPATVIALLGLLDWRDLWLVAAGTLLVMVMPALLGLQRTIHWRVAKRPVSSDGGNAGDDIMQRRTLLADRRFWAGAAIMLTPPFMATGFLFEQSTIAAAMHWNAGLIGAAFTVFAIFRAFGTWFYGRTADQFGTIRMARLHLLPMAVAFASFTLPLGVASIWVAFAGIGFTNGANSVLSGALWAEMFGTAAVGTVRGVFGAAMVLASALAPVIVSLALSLGMSAPALGLAFGLYAALMPLLAGPFLYSRSERAAAAH</sequence>
<dbReference type="OrthoDB" id="1404228at2"/>
<keyword evidence="2 4" id="KW-1133">Transmembrane helix</keyword>
<feature type="transmembrane region" description="Helical" evidence="4">
    <location>
        <begin position="27"/>
        <end position="49"/>
    </location>
</feature>
<name>A0A084IG77_SALHC</name>
<feature type="transmembrane region" description="Helical" evidence="4">
    <location>
        <begin position="392"/>
        <end position="413"/>
    </location>
</feature>
<dbReference type="PROSITE" id="PS50850">
    <property type="entry name" value="MFS"/>
    <property type="match status" value="1"/>
</dbReference>
<feature type="transmembrane region" description="Helical" evidence="4">
    <location>
        <begin position="61"/>
        <end position="82"/>
    </location>
</feature>
<feature type="transmembrane region" description="Helical" evidence="4">
    <location>
        <begin position="89"/>
        <end position="110"/>
    </location>
</feature>
<feature type="transmembrane region" description="Helical" evidence="4">
    <location>
        <begin position="368"/>
        <end position="386"/>
    </location>
</feature>